<gene>
    <name evidence="1" type="ORF">F6J89_26535</name>
</gene>
<name>A0A6B3NHB3_9CYAN</name>
<dbReference type="EMBL" id="JAAHFQ010000715">
    <property type="protein sequence ID" value="NER31080.1"/>
    <property type="molecule type" value="Genomic_DNA"/>
</dbReference>
<sequence>MTTQQPNSETVSIQDLSSEERVSTELIENVADIDYVEKIETVISSLEQDDSAMVSHSEEGYLWKFKYGSVKVFVELTGTTDDDTFTVWSSVLQLPCRNEPQLMRKLLEMNGFETYESRFAIINDQVVVVSTRTVAELSPGEIARAITIVATIADDNDDALISEFGAP</sequence>
<dbReference type="InterPro" id="IPR019660">
    <property type="entry name" value="Put_sensory_transdc_reg_YbjN"/>
</dbReference>
<dbReference type="CDD" id="cd17036">
    <property type="entry name" value="T3SC_YbjN-like_1"/>
    <property type="match status" value="1"/>
</dbReference>
<protein>
    <submittedName>
        <fullName evidence="1">YbjN domain-containing protein</fullName>
    </submittedName>
</protein>
<evidence type="ECO:0000313" key="1">
    <source>
        <dbReference type="EMBL" id="NER31080.1"/>
    </source>
</evidence>
<proteinExistence type="predicted"/>
<reference evidence="1" key="1">
    <citation type="submission" date="2019-11" db="EMBL/GenBank/DDBJ databases">
        <title>Genomic insights into an expanded diversity of filamentous marine cyanobacteria reveals the extraordinary biosynthetic potential of Moorea and Okeania.</title>
        <authorList>
            <person name="Ferreira Leao T."/>
            <person name="Wang M."/>
            <person name="Moss N."/>
            <person name="Da Silva R."/>
            <person name="Sanders J."/>
            <person name="Nurk S."/>
            <person name="Gurevich A."/>
            <person name="Humphrey G."/>
            <person name="Reher R."/>
            <person name="Zhu Q."/>
            <person name="Belda-Ferre P."/>
            <person name="Glukhov E."/>
            <person name="Rex R."/>
            <person name="Dorrestein P.C."/>
            <person name="Knight R."/>
            <person name="Pevzner P."/>
            <person name="Gerwick W.H."/>
            <person name="Gerwick L."/>
        </authorList>
    </citation>
    <scope>NUCLEOTIDE SEQUENCE</scope>
    <source>
        <strain evidence="1">SIO1C4</strain>
    </source>
</reference>
<organism evidence="1">
    <name type="scientific">Symploca sp. SIO1C4</name>
    <dbReference type="NCBI Taxonomy" id="2607765"/>
    <lineage>
        <taxon>Bacteria</taxon>
        <taxon>Bacillati</taxon>
        <taxon>Cyanobacteriota</taxon>
        <taxon>Cyanophyceae</taxon>
        <taxon>Coleofasciculales</taxon>
        <taxon>Coleofasciculaceae</taxon>
        <taxon>Symploca</taxon>
    </lineage>
</organism>
<dbReference type="Gene3D" id="3.30.1460.10">
    <property type="match status" value="1"/>
</dbReference>
<dbReference type="AlphaFoldDB" id="A0A6B3NHB3"/>
<accession>A0A6B3NHB3</accession>
<comment type="caution">
    <text evidence="1">The sequence shown here is derived from an EMBL/GenBank/DDBJ whole genome shotgun (WGS) entry which is preliminary data.</text>
</comment>
<dbReference type="SUPFAM" id="SSF69635">
    <property type="entry name" value="Type III secretory system chaperone-like"/>
    <property type="match status" value="1"/>
</dbReference>
<dbReference type="Pfam" id="PF10722">
    <property type="entry name" value="YbjN"/>
    <property type="match status" value="1"/>
</dbReference>